<evidence type="ECO:0000259" key="3">
    <source>
        <dbReference type="PROSITE" id="PS51286"/>
    </source>
</evidence>
<dbReference type="Pfam" id="PF08368">
    <property type="entry name" value="FAST_2"/>
    <property type="match status" value="1"/>
</dbReference>
<dbReference type="PANTHER" id="PTHR21228:SF40">
    <property type="entry name" value="LD45607P"/>
    <property type="match status" value="1"/>
</dbReference>
<evidence type="ECO:0000313" key="4">
    <source>
        <dbReference type="EnsemblMetazoa" id="SMAR014381-PA"/>
    </source>
</evidence>
<dbReference type="OMA" id="VQIPYHE"/>
<proteinExistence type="predicted"/>
<dbReference type="GO" id="GO:0005759">
    <property type="term" value="C:mitochondrial matrix"/>
    <property type="evidence" value="ECO:0007669"/>
    <property type="project" value="TreeGrafter"/>
</dbReference>
<dbReference type="InterPro" id="IPR013584">
    <property type="entry name" value="RAP"/>
</dbReference>
<dbReference type="PhylomeDB" id="T1JKK1"/>
<evidence type="ECO:0000313" key="5">
    <source>
        <dbReference type="Proteomes" id="UP000014500"/>
    </source>
</evidence>
<dbReference type="Pfam" id="PF06743">
    <property type="entry name" value="FAST_1"/>
    <property type="match status" value="1"/>
</dbReference>
<dbReference type="InterPro" id="IPR010622">
    <property type="entry name" value="FAST_Leu-rich"/>
</dbReference>
<dbReference type="PANTHER" id="PTHR21228">
    <property type="entry name" value="FAST LEU-RICH DOMAIN-CONTAINING"/>
    <property type="match status" value="1"/>
</dbReference>
<keyword evidence="5" id="KW-1185">Reference proteome</keyword>
<dbReference type="PROSITE" id="PS51286">
    <property type="entry name" value="RAP"/>
    <property type="match status" value="1"/>
</dbReference>
<dbReference type="GO" id="GO:0035770">
    <property type="term" value="C:ribonucleoprotein granule"/>
    <property type="evidence" value="ECO:0007669"/>
    <property type="project" value="TreeGrafter"/>
</dbReference>
<organism evidence="4 5">
    <name type="scientific">Strigamia maritima</name>
    <name type="common">European centipede</name>
    <name type="synonym">Geophilus maritimus</name>
    <dbReference type="NCBI Taxonomy" id="126957"/>
    <lineage>
        <taxon>Eukaryota</taxon>
        <taxon>Metazoa</taxon>
        <taxon>Ecdysozoa</taxon>
        <taxon>Arthropoda</taxon>
        <taxon>Myriapoda</taxon>
        <taxon>Chilopoda</taxon>
        <taxon>Pleurostigmophora</taxon>
        <taxon>Geophilomorpha</taxon>
        <taxon>Linotaeniidae</taxon>
        <taxon>Strigamia</taxon>
    </lineage>
</organism>
<dbReference type="InterPro" id="IPR050870">
    <property type="entry name" value="FAST_kinase"/>
</dbReference>
<dbReference type="eggNOG" id="ENOG502QW8P">
    <property type="taxonomic scope" value="Eukaryota"/>
</dbReference>
<keyword evidence="2" id="KW-0496">Mitochondrion</keyword>
<name>T1JKK1_STRMM</name>
<reference evidence="5" key="1">
    <citation type="submission" date="2011-05" db="EMBL/GenBank/DDBJ databases">
        <authorList>
            <person name="Richards S.R."/>
            <person name="Qu J."/>
            <person name="Jiang H."/>
            <person name="Jhangiani S.N."/>
            <person name="Agravi P."/>
            <person name="Goodspeed R."/>
            <person name="Gross S."/>
            <person name="Mandapat C."/>
            <person name="Jackson L."/>
            <person name="Mathew T."/>
            <person name="Pu L."/>
            <person name="Thornton R."/>
            <person name="Saada N."/>
            <person name="Wilczek-Boney K.B."/>
            <person name="Lee S."/>
            <person name="Kovar C."/>
            <person name="Wu Y."/>
            <person name="Scherer S.E."/>
            <person name="Worley K.C."/>
            <person name="Muzny D.M."/>
            <person name="Gibbs R."/>
        </authorList>
    </citation>
    <scope>NUCLEOTIDE SEQUENCE</scope>
    <source>
        <strain evidence="5">Brora</strain>
    </source>
</reference>
<evidence type="ECO:0000256" key="1">
    <source>
        <dbReference type="ARBA" id="ARBA00004173"/>
    </source>
</evidence>
<dbReference type="STRING" id="126957.T1JKK1"/>
<evidence type="ECO:0000256" key="2">
    <source>
        <dbReference type="ARBA" id="ARBA00023128"/>
    </source>
</evidence>
<accession>T1JKK1</accession>
<comment type="subcellular location">
    <subcellularLocation>
        <location evidence="1">Mitochondrion</location>
    </subcellularLocation>
</comment>
<dbReference type="SMART" id="SM00952">
    <property type="entry name" value="RAP"/>
    <property type="match status" value="1"/>
</dbReference>
<dbReference type="EnsemblMetazoa" id="SMAR014381-RA">
    <property type="protein sequence ID" value="SMAR014381-PA"/>
    <property type="gene ID" value="SMAR014381"/>
</dbReference>
<dbReference type="EMBL" id="JH431567">
    <property type="status" value="NOT_ANNOTATED_CDS"/>
    <property type="molecule type" value="Genomic_DNA"/>
</dbReference>
<dbReference type="GO" id="GO:0044528">
    <property type="term" value="P:regulation of mitochondrial mRNA stability"/>
    <property type="evidence" value="ECO:0007669"/>
    <property type="project" value="InterPro"/>
</dbReference>
<dbReference type="InterPro" id="IPR013579">
    <property type="entry name" value="FAST_2"/>
</dbReference>
<dbReference type="AlphaFoldDB" id="T1JKK1"/>
<sequence length="652" mass="75692">MFRSLLSRSSKYSQALHIEQFHNINKNFPNVYYIFARNSQLNQKKSDKDTVSSSTIVVQDGLNFRELPLAIKQTKSLSLSSDEAEKNVPEEVSANFNEMKEKLESCNDLDEVFRFLENVPRAEIPPCVSSFALNHIAGLDNNLGCRNMGLNEKNNIDSASRKSILLKLCEIVCESRDINTVLKGLGSSVRIDHGFEEKNFICDKFIAECLLRICDGKAQIENIIEFASLVSTRLDSRVLDQLWSPISDKFQEIDISNLAKMYNILPLLKSSRRTVFKIVEKRTFTLWWQLTVSDVENILSVLVKINFQSQNLLLSLSKWIHLNIHSLSETELEKIVGHFEKLDYIHSNLETALQRYIKVRNLQIKNPSLVAAIMSYCQHFKLQSNIILDSVARYFVANAFEIPPNHIVTIVKPFGVLNYVPNMELKFYKVLEDVIIAKFVDFRPEDLIELLLTCTYVKRYPLNFVRKIFNPYFLERLNTIEDKLELEKARTNLRLLDMAMTLECGRYRGPLLPRERPVQVVNRNARLLKIIDKMSLAMNELFGGYKYFLSNKWLHQYPFSETYIADFIIHFDRDGNIMPIEEIAKVDKRKIIVILMPEHYCHGKQCISGPQAAKMRLFEKLGYEVIRLDYEDINILYGKPTDLSMYIKEKLF</sequence>
<protein>
    <recommendedName>
        <fullName evidence="3">RAP domain-containing protein</fullName>
    </recommendedName>
</protein>
<reference evidence="4" key="2">
    <citation type="submission" date="2015-02" db="UniProtKB">
        <authorList>
            <consortium name="EnsemblMetazoa"/>
        </authorList>
    </citation>
    <scope>IDENTIFICATION</scope>
</reference>
<dbReference type="GO" id="GO:0003723">
    <property type="term" value="F:RNA binding"/>
    <property type="evidence" value="ECO:0007669"/>
    <property type="project" value="TreeGrafter"/>
</dbReference>
<dbReference type="Proteomes" id="UP000014500">
    <property type="component" value="Unassembled WGS sequence"/>
</dbReference>
<dbReference type="GO" id="GO:0000963">
    <property type="term" value="P:mitochondrial RNA processing"/>
    <property type="evidence" value="ECO:0007669"/>
    <property type="project" value="TreeGrafter"/>
</dbReference>
<feature type="domain" description="RAP" evidence="3">
    <location>
        <begin position="590"/>
        <end position="649"/>
    </location>
</feature>
<dbReference type="HOGENOM" id="CLU_021706_0_0_1"/>